<dbReference type="AlphaFoldDB" id="A0A1G1WKV5"/>
<dbReference type="EMBL" id="MHCX01000054">
    <property type="protein sequence ID" value="OGY28352.1"/>
    <property type="molecule type" value="Genomic_DNA"/>
</dbReference>
<dbReference type="SUPFAM" id="SSF53756">
    <property type="entry name" value="UDP-Glycosyltransferase/glycogen phosphorylase"/>
    <property type="match status" value="1"/>
</dbReference>
<sequence>MKVAIVHDYLNQYGGAERVLEALHELWPDAPVYTSMYDRKLMKSYGFDDTGWDIRASFMQKIPMRASLPRSYLTFLYPQAFASFDLRGYDVIISSSSYASKNITKPSGSIHICYCHTPPRFLYGFDQETTLADMTWWEKLASRVFIPYLRSLDQQAAQAVDFFIANSVVVQKRIKMIYKKDALVIYPPVDTQRFEKKQQLSKEIDKPYFLVISRLGEYKRVDLVIEAFNKLGTPLKVIGTGPRLSHLKSLAQANIEFLGRLSDEETTAYLQNAEALIFPTEEDFGITPVEALAAGKAVIAYKGGGALETLDQKTALFFSPQTAQALVEAVKNFDPSLYNPYTSKKRASKFSRELFKTSLRKFVEDNLKSDEHK</sequence>
<evidence type="ECO:0000259" key="1">
    <source>
        <dbReference type="Pfam" id="PF00534"/>
    </source>
</evidence>
<gene>
    <name evidence="2" type="ORF">A3J50_00740</name>
</gene>
<dbReference type="PANTHER" id="PTHR45947">
    <property type="entry name" value="SULFOQUINOVOSYL TRANSFERASE SQD2"/>
    <property type="match status" value="1"/>
</dbReference>
<organism evidence="2 3">
    <name type="scientific">Candidatus Woykebacteria bacterium RIFCSPHIGHO2_02_FULL_43_16b</name>
    <dbReference type="NCBI Taxonomy" id="1802601"/>
    <lineage>
        <taxon>Bacteria</taxon>
        <taxon>Candidatus Woykeibacteriota</taxon>
    </lineage>
</organism>
<proteinExistence type="predicted"/>
<dbReference type="Gene3D" id="3.40.50.2000">
    <property type="entry name" value="Glycogen Phosphorylase B"/>
    <property type="match status" value="2"/>
</dbReference>
<feature type="domain" description="Glycosyl transferase family 1" evidence="1">
    <location>
        <begin position="193"/>
        <end position="332"/>
    </location>
</feature>
<protein>
    <recommendedName>
        <fullName evidence="1">Glycosyl transferase family 1 domain-containing protein</fullName>
    </recommendedName>
</protein>
<dbReference type="PANTHER" id="PTHR45947:SF3">
    <property type="entry name" value="SULFOQUINOVOSYL TRANSFERASE SQD2"/>
    <property type="match status" value="1"/>
</dbReference>
<dbReference type="InterPro" id="IPR001296">
    <property type="entry name" value="Glyco_trans_1"/>
</dbReference>
<accession>A0A1G1WKV5</accession>
<dbReference type="InterPro" id="IPR050194">
    <property type="entry name" value="Glycosyltransferase_grp1"/>
</dbReference>
<dbReference type="Proteomes" id="UP000177821">
    <property type="component" value="Unassembled WGS sequence"/>
</dbReference>
<evidence type="ECO:0000313" key="3">
    <source>
        <dbReference type="Proteomes" id="UP000177821"/>
    </source>
</evidence>
<evidence type="ECO:0000313" key="2">
    <source>
        <dbReference type="EMBL" id="OGY28352.1"/>
    </source>
</evidence>
<reference evidence="2 3" key="1">
    <citation type="journal article" date="2016" name="Nat. Commun.">
        <title>Thousands of microbial genomes shed light on interconnected biogeochemical processes in an aquifer system.</title>
        <authorList>
            <person name="Anantharaman K."/>
            <person name="Brown C.T."/>
            <person name="Hug L.A."/>
            <person name="Sharon I."/>
            <person name="Castelle C.J."/>
            <person name="Probst A.J."/>
            <person name="Thomas B.C."/>
            <person name="Singh A."/>
            <person name="Wilkins M.J."/>
            <person name="Karaoz U."/>
            <person name="Brodie E.L."/>
            <person name="Williams K.H."/>
            <person name="Hubbard S.S."/>
            <person name="Banfield J.F."/>
        </authorList>
    </citation>
    <scope>NUCLEOTIDE SEQUENCE [LARGE SCALE GENOMIC DNA]</scope>
</reference>
<comment type="caution">
    <text evidence="2">The sequence shown here is derived from an EMBL/GenBank/DDBJ whole genome shotgun (WGS) entry which is preliminary data.</text>
</comment>
<name>A0A1G1WKV5_9BACT</name>
<dbReference type="GO" id="GO:0016757">
    <property type="term" value="F:glycosyltransferase activity"/>
    <property type="evidence" value="ECO:0007669"/>
    <property type="project" value="InterPro"/>
</dbReference>
<dbReference type="Pfam" id="PF00534">
    <property type="entry name" value="Glycos_transf_1"/>
    <property type="match status" value="1"/>
</dbReference>